<organism evidence="1 2">
    <name type="scientific">Candidatus Taylorbacteria bacterium RIFCSPLOWO2_12_FULL_44_15c</name>
    <dbReference type="NCBI Taxonomy" id="1802333"/>
    <lineage>
        <taxon>Bacteria</taxon>
        <taxon>Candidatus Tayloriibacteriota</taxon>
    </lineage>
</organism>
<accession>A0A1G2P491</accession>
<comment type="caution">
    <text evidence="1">The sequence shown here is derived from an EMBL/GenBank/DDBJ whole genome shotgun (WGS) entry which is preliminary data.</text>
</comment>
<evidence type="ECO:0000313" key="1">
    <source>
        <dbReference type="EMBL" id="OHA43150.1"/>
    </source>
</evidence>
<dbReference type="InterPro" id="IPR011324">
    <property type="entry name" value="Cytotoxic_necrot_fac-like_cat"/>
</dbReference>
<name>A0A1G2P491_9BACT</name>
<reference evidence="1 2" key="1">
    <citation type="journal article" date="2016" name="Nat. Commun.">
        <title>Thousands of microbial genomes shed light on interconnected biogeochemical processes in an aquifer system.</title>
        <authorList>
            <person name="Anantharaman K."/>
            <person name="Brown C.T."/>
            <person name="Hug L.A."/>
            <person name="Sharon I."/>
            <person name="Castelle C.J."/>
            <person name="Probst A.J."/>
            <person name="Thomas B.C."/>
            <person name="Singh A."/>
            <person name="Wilkins M.J."/>
            <person name="Karaoz U."/>
            <person name="Brodie E.L."/>
            <person name="Williams K.H."/>
            <person name="Hubbard S.S."/>
            <person name="Banfield J.F."/>
        </authorList>
    </citation>
    <scope>NUCLEOTIDE SEQUENCE [LARGE SCALE GENOMIC DNA]</scope>
</reference>
<sequence>MKTKIKIVEPTKIIRPFDNVEVRLFGRNGGKTDWSIKPLVLENVLKARVLPPVYILVDRVAREAGIKTLYAPRPSEFNAQICASPDLREEIKSEAPVPILTQEFSDYESMMDDSEYKEWAEREGVSIHRGVNADGCDVPKGSAFWLSSADCPVLIVTDGRRVICTHCGYKSLVDRGALRGTPTRPYFSVVGAVLKEFIGRNRVNLRAFVTLGIGPHWSEASETELGALAFYERLGCYPRESYRVGRKKLNIVELVRCQCLNRGIGNVRTDDNDTFADKDKDGKFLWWSYERAMKKSPADKLKRNGVMVVHN</sequence>
<dbReference type="InterPro" id="IPR038371">
    <property type="entry name" value="Cu_polyphenol_OxRdtase_sf"/>
</dbReference>
<gene>
    <name evidence="1" type="ORF">A3G03_00305</name>
</gene>
<protein>
    <submittedName>
        <fullName evidence="1">Uncharacterized protein</fullName>
    </submittedName>
</protein>
<dbReference type="STRING" id="1802333.A3G03_00305"/>
<dbReference type="SUPFAM" id="SSF64438">
    <property type="entry name" value="CNF1/YfiH-like putative cysteine hydrolases"/>
    <property type="match status" value="1"/>
</dbReference>
<evidence type="ECO:0000313" key="2">
    <source>
        <dbReference type="Proteomes" id="UP000176355"/>
    </source>
</evidence>
<dbReference type="Gene3D" id="3.60.140.10">
    <property type="entry name" value="CNF1/YfiH-like putative cysteine hydrolases"/>
    <property type="match status" value="1"/>
</dbReference>
<dbReference type="Proteomes" id="UP000176355">
    <property type="component" value="Unassembled WGS sequence"/>
</dbReference>
<dbReference type="EMBL" id="MHSL01000031">
    <property type="protein sequence ID" value="OHA43150.1"/>
    <property type="molecule type" value="Genomic_DNA"/>
</dbReference>
<dbReference type="AlphaFoldDB" id="A0A1G2P491"/>
<proteinExistence type="predicted"/>